<evidence type="ECO:0000313" key="3">
    <source>
        <dbReference type="Proteomes" id="UP000708208"/>
    </source>
</evidence>
<keyword evidence="3" id="KW-1185">Reference proteome</keyword>
<protein>
    <recommendedName>
        <fullName evidence="4">ABC transmembrane type-1 domain-containing protein</fullName>
    </recommendedName>
</protein>
<feature type="non-terminal residue" evidence="2">
    <location>
        <position position="1"/>
    </location>
</feature>
<feature type="transmembrane region" description="Helical" evidence="1">
    <location>
        <begin position="6"/>
        <end position="38"/>
    </location>
</feature>
<comment type="caution">
    <text evidence="2">The sequence shown here is derived from an EMBL/GenBank/DDBJ whole genome shotgun (WGS) entry which is preliminary data.</text>
</comment>
<keyword evidence="1" id="KW-0472">Membrane</keyword>
<evidence type="ECO:0008006" key="4">
    <source>
        <dbReference type="Google" id="ProtNLM"/>
    </source>
</evidence>
<accession>A0A8J2L8A0</accession>
<dbReference type="OrthoDB" id="6500128at2759"/>
<dbReference type="AlphaFoldDB" id="A0A8J2L8A0"/>
<evidence type="ECO:0000313" key="2">
    <source>
        <dbReference type="EMBL" id="CAG7827963.1"/>
    </source>
</evidence>
<dbReference type="EMBL" id="CAJVCH010545555">
    <property type="protein sequence ID" value="CAG7827963.1"/>
    <property type="molecule type" value="Genomic_DNA"/>
</dbReference>
<sequence length="52" mass="5960">MYMYTLLLQVLSTLIVISTGTPLFLVVVIPVGIIYILVQRFYVSSSRQLKRL</sequence>
<keyword evidence="1" id="KW-1133">Transmembrane helix</keyword>
<name>A0A8J2L8A0_9HEXA</name>
<proteinExistence type="predicted"/>
<keyword evidence="1" id="KW-0812">Transmembrane</keyword>
<reference evidence="2" key="1">
    <citation type="submission" date="2021-06" db="EMBL/GenBank/DDBJ databases">
        <authorList>
            <person name="Hodson N. C."/>
            <person name="Mongue J. A."/>
            <person name="Jaron S. K."/>
        </authorList>
    </citation>
    <scope>NUCLEOTIDE SEQUENCE</scope>
</reference>
<organism evidence="2 3">
    <name type="scientific">Allacma fusca</name>
    <dbReference type="NCBI Taxonomy" id="39272"/>
    <lineage>
        <taxon>Eukaryota</taxon>
        <taxon>Metazoa</taxon>
        <taxon>Ecdysozoa</taxon>
        <taxon>Arthropoda</taxon>
        <taxon>Hexapoda</taxon>
        <taxon>Collembola</taxon>
        <taxon>Symphypleona</taxon>
        <taxon>Sminthuridae</taxon>
        <taxon>Allacma</taxon>
    </lineage>
</organism>
<evidence type="ECO:0000256" key="1">
    <source>
        <dbReference type="SAM" id="Phobius"/>
    </source>
</evidence>
<gene>
    <name evidence="2" type="ORF">AFUS01_LOCUS37917</name>
</gene>
<dbReference type="Proteomes" id="UP000708208">
    <property type="component" value="Unassembled WGS sequence"/>
</dbReference>